<feature type="domain" description="Transglycosylase SLT" evidence="2">
    <location>
        <begin position="7"/>
        <end position="184"/>
    </location>
</feature>
<gene>
    <name evidence="3" type="ORF">SAMN05443662_1549</name>
</gene>
<evidence type="ECO:0000259" key="2">
    <source>
        <dbReference type="Pfam" id="PF19489"/>
    </source>
</evidence>
<evidence type="ECO:0000313" key="3">
    <source>
        <dbReference type="EMBL" id="SIO12259.1"/>
    </source>
</evidence>
<dbReference type="SUPFAM" id="SSF53955">
    <property type="entry name" value="Lysozyme-like"/>
    <property type="match status" value="1"/>
</dbReference>
<dbReference type="Gene3D" id="1.10.530.10">
    <property type="match status" value="1"/>
</dbReference>
<evidence type="ECO:0000313" key="4">
    <source>
        <dbReference type="Proteomes" id="UP000198461"/>
    </source>
</evidence>
<dbReference type="OrthoDB" id="9789144at2"/>
<organism evidence="3 4">
    <name type="scientific">Sulfurivirga caldicuralii</name>
    <dbReference type="NCBI Taxonomy" id="364032"/>
    <lineage>
        <taxon>Bacteria</taxon>
        <taxon>Pseudomonadati</taxon>
        <taxon>Pseudomonadota</taxon>
        <taxon>Gammaproteobacteria</taxon>
        <taxon>Thiotrichales</taxon>
        <taxon>Piscirickettsiaceae</taxon>
        <taxon>Sulfurivirga</taxon>
    </lineage>
</organism>
<dbReference type="EMBL" id="FSRE01000003">
    <property type="protein sequence ID" value="SIO12259.1"/>
    <property type="molecule type" value="Genomic_DNA"/>
</dbReference>
<dbReference type="Pfam" id="PF19489">
    <property type="entry name" value="SLT_4"/>
    <property type="match status" value="1"/>
</dbReference>
<keyword evidence="1" id="KW-0732">Signal</keyword>
<dbReference type="InterPro" id="IPR045795">
    <property type="entry name" value="SLT_4"/>
</dbReference>
<name>A0A1N6GXK0_9GAMM</name>
<accession>A0A1N6GXK0</accession>
<dbReference type="PROSITE" id="PS51257">
    <property type="entry name" value="PROKAR_LIPOPROTEIN"/>
    <property type="match status" value="1"/>
</dbReference>
<protein>
    <recommendedName>
        <fullName evidence="2">Transglycosylase SLT domain-containing protein</fullName>
    </recommendedName>
</protein>
<dbReference type="RefSeq" id="WP_074201792.1">
    <property type="nucleotide sequence ID" value="NZ_FSRE01000003.1"/>
</dbReference>
<sequence>MNKHLLTLLSALLLLGGCSSTPTYSPEQPPAHTQKNICALTAHDRIFYDAAKRAERKWGTPAHILLAFVHKESRFLHDAESSSGAYGYAQAKDATWDEYRKATGHWDASREDIYDALDFIGWYNYLSHKRLGISRWDAYNLYLAYHEGRGGFARKSYERRSWVKDLAKKVANQAWRYRQQMKRCGL</sequence>
<dbReference type="InterPro" id="IPR023346">
    <property type="entry name" value="Lysozyme-like_dom_sf"/>
</dbReference>
<reference evidence="3 4" key="1">
    <citation type="submission" date="2016-11" db="EMBL/GenBank/DDBJ databases">
        <authorList>
            <person name="Jaros S."/>
            <person name="Januszkiewicz K."/>
            <person name="Wedrychowicz H."/>
        </authorList>
    </citation>
    <scope>NUCLEOTIDE SEQUENCE [LARGE SCALE GENOMIC DNA]</scope>
    <source>
        <strain evidence="3 4">DSM 17737</strain>
    </source>
</reference>
<proteinExistence type="predicted"/>
<feature type="chain" id="PRO_5012387661" description="Transglycosylase SLT domain-containing protein" evidence="1">
    <location>
        <begin position="26"/>
        <end position="186"/>
    </location>
</feature>
<dbReference type="Proteomes" id="UP000198461">
    <property type="component" value="Unassembled WGS sequence"/>
</dbReference>
<dbReference type="STRING" id="364032.SAMN05443662_1549"/>
<feature type="signal peptide" evidence="1">
    <location>
        <begin position="1"/>
        <end position="25"/>
    </location>
</feature>
<dbReference type="AlphaFoldDB" id="A0A1N6GXK0"/>
<evidence type="ECO:0000256" key="1">
    <source>
        <dbReference type="SAM" id="SignalP"/>
    </source>
</evidence>
<keyword evidence="4" id="KW-1185">Reference proteome</keyword>